<name>A0AC61RSK0_9FIRM</name>
<dbReference type="Proteomes" id="UP000304953">
    <property type="component" value="Unassembled WGS sequence"/>
</dbReference>
<organism evidence="1 2">
    <name type="scientific">Petralouisia muris</name>
    <dbReference type="NCBI Taxonomy" id="3032872"/>
    <lineage>
        <taxon>Bacteria</taxon>
        <taxon>Bacillati</taxon>
        <taxon>Bacillota</taxon>
        <taxon>Clostridia</taxon>
        <taxon>Lachnospirales</taxon>
        <taxon>Lachnospiraceae</taxon>
        <taxon>Petralouisia</taxon>
    </lineage>
</organism>
<sequence>MYGRQNTEIVPGYLSYARGVGGHSPGWHRIAKIKGKFTEYSCVISVKRIWNRSAPEYQKIQFLSAYSARKFISLEAISASHIWTKIRETYDETEDCSYMEIYQNASSENWWLIIIENAIGAYEGSDWKAIPPELTQETLSGVTVLASLDLPANNPD</sequence>
<evidence type="ECO:0000313" key="2">
    <source>
        <dbReference type="Proteomes" id="UP000304953"/>
    </source>
</evidence>
<accession>A0AC61RSK0</accession>
<reference evidence="1" key="1">
    <citation type="submission" date="2019-04" db="EMBL/GenBank/DDBJ databases">
        <title>Microbes associate with the intestines of laboratory mice.</title>
        <authorList>
            <person name="Navarre W."/>
            <person name="Wong E."/>
            <person name="Huang K."/>
            <person name="Tropini C."/>
            <person name="Ng K."/>
            <person name="Yu B."/>
        </authorList>
    </citation>
    <scope>NUCLEOTIDE SEQUENCE</scope>
    <source>
        <strain evidence="1">NM01_1-7b</strain>
    </source>
</reference>
<gene>
    <name evidence="1" type="ORF">E5329_17860</name>
</gene>
<evidence type="ECO:0000313" key="1">
    <source>
        <dbReference type="EMBL" id="TGY93622.1"/>
    </source>
</evidence>
<protein>
    <submittedName>
        <fullName evidence="1">Uncharacterized protein</fullName>
    </submittedName>
</protein>
<proteinExistence type="predicted"/>
<keyword evidence="2" id="KW-1185">Reference proteome</keyword>
<comment type="caution">
    <text evidence="1">The sequence shown here is derived from an EMBL/GenBank/DDBJ whole genome shotgun (WGS) entry which is preliminary data.</text>
</comment>
<dbReference type="EMBL" id="SRYA01000040">
    <property type="protein sequence ID" value="TGY93622.1"/>
    <property type="molecule type" value="Genomic_DNA"/>
</dbReference>